<dbReference type="InterPro" id="IPR042112">
    <property type="entry name" value="P_AcTrfase_dom2"/>
</dbReference>
<dbReference type="NCBIfam" id="TIGR00651">
    <property type="entry name" value="pta"/>
    <property type="match status" value="1"/>
</dbReference>
<dbReference type="EMBL" id="AMSI01000001">
    <property type="protein sequence ID" value="EKF44523.1"/>
    <property type="molecule type" value="Genomic_DNA"/>
</dbReference>
<keyword evidence="11" id="KW-1185">Reference proteome</keyword>
<dbReference type="InterPro" id="IPR002505">
    <property type="entry name" value="PTA_PTB"/>
</dbReference>
<dbReference type="OrthoDB" id="9808984at2"/>
<evidence type="ECO:0000313" key="10">
    <source>
        <dbReference type="EMBL" id="EKF44523.1"/>
    </source>
</evidence>
<dbReference type="InterPro" id="IPR004614">
    <property type="entry name" value="P_AcTrfase"/>
</dbReference>
<comment type="caution">
    <text evidence="10">The sequence shown here is derived from an EMBL/GenBank/DDBJ whole genome shotgun (WGS) entry which is preliminary data.</text>
</comment>
<dbReference type="Gene3D" id="3.40.50.10750">
    <property type="entry name" value="Isocitrate/Isopropylmalate dehydrogenase-like"/>
    <property type="match status" value="1"/>
</dbReference>
<dbReference type="Proteomes" id="UP000007374">
    <property type="component" value="Unassembled WGS sequence"/>
</dbReference>
<dbReference type="SUPFAM" id="SSF53659">
    <property type="entry name" value="Isocitrate/Isopropylmalate dehydrogenase-like"/>
    <property type="match status" value="1"/>
</dbReference>
<proteinExistence type="inferred from homology"/>
<evidence type="ECO:0000256" key="8">
    <source>
        <dbReference type="ARBA" id="ARBA00031108"/>
    </source>
</evidence>
<sequence length="344" mass="36528">MNELDRLVERASRDPARIALAEGEDRRVLEAAVRAQADGLSAPILVGDAGKISAGLKDLGANAGRFRIEDPKASGLSKRFIDRYLELRRMKGASEADAQAAIADPLGFAAMLVREGEADGMIGGAVATTAHTVRTALQIVGRAADATIVSSFFLMLLTARQHREKGALVFADCGLVVEPNAEELAQIALSSARSCRALIGADPRVAMLSFSTMGSAIHERVDKVVRATQIVRRAEPQLLIDGEMQFDTAFEPVVNTMKAPNSLTRGQANVFIFPNLEAGNIGYKIAQRIGGATAIGPVLQGLAKPCNDLSRGCSVNDIYAMIAVTTVQYRSLVQGTGRQAHTGC</sequence>
<dbReference type="InterPro" id="IPR042113">
    <property type="entry name" value="P_AcTrfase_dom1"/>
</dbReference>
<dbReference type="eggNOG" id="COG0280">
    <property type="taxonomic scope" value="Bacteria"/>
</dbReference>
<comment type="pathway">
    <text evidence="2">Metabolic intermediate biosynthesis; acetyl-CoA biosynthesis; acetyl-CoA from acetate: step 2/2.</text>
</comment>
<comment type="catalytic activity">
    <reaction evidence="1">
        <text>acetyl-CoA + phosphate = acetyl phosphate + CoA</text>
        <dbReference type="Rhea" id="RHEA:19521"/>
        <dbReference type="ChEBI" id="CHEBI:22191"/>
        <dbReference type="ChEBI" id="CHEBI:43474"/>
        <dbReference type="ChEBI" id="CHEBI:57287"/>
        <dbReference type="ChEBI" id="CHEBI:57288"/>
        <dbReference type="EC" id="2.3.1.8"/>
    </reaction>
</comment>
<dbReference type="EC" id="2.3.1.8" evidence="4"/>
<evidence type="ECO:0000256" key="6">
    <source>
        <dbReference type="ARBA" id="ARBA00022679"/>
    </source>
</evidence>
<dbReference type="PATRIC" id="fig|1231190.3.peg.472"/>
<dbReference type="Pfam" id="PF01515">
    <property type="entry name" value="PTA_PTB"/>
    <property type="match status" value="1"/>
</dbReference>
<keyword evidence="6 10" id="KW-0808">Transferase</keyword>
<name>K2NA69_9HYPH</name>
<dbReference type="GO" id="GO:0008959">
    <property type="term" value="F:phosphate acetyltransferase activity"/>
    <property type="evidence" value="ECO:0007669"/>
    <property type="project" value="UniProtKB-EC"/>
</dbReference>
<evidence type="ECO:0000256" key="5">
    <source>
        <dbReference type="ARBA" id="ARBA00021528"/>
    </source>
</evidence>
<feature type="domain" description="Phosphate acetyl/butaryl transferase" evidence="9">
    <location>
        <begin position="5"/>
        <end position="325"/>
    </location>
</feature>
<evidence type="ECO:0000313" key="11">
    <source>
        <dbReference type="Proteomes" id="UP000007374"/>
    </source>
</evidence>
<evidence type="ECO:0000256" key="2">
    <source>
        <dbReference type="ARBA" id="ARBA00004989"/>
    </source>
</evidence>
<dbReference type="PIRSF" id="PIRSF000428">
    <property type="entry name" value="P_Ac_trans"/>
    <property type="match status" value="1"/>
</dbReference>
<dbReference type="InterPro" id="IPR012147">
    <property type="entry name" value="P_Ac_Bu_trans"/>
</dbReference>
<dbReference type="NCBIfam" id="NF007233">
    <property type="entry name" value="PRK09653.1"/>
    <property type="match status" value="1"/>
</dbReference>
<evidence type="ECO:0000259" key="9">
    <source>
        <dbReference type="Pfam" id="PF01515"/>
    </source>
</evidence>
<dbReference type="RefSeq" id="WP_009755770.1">
    <property type="nucleotide sequence ID" value="NZ_AMSI01000001.1"/>
</dbReference>
<evidence type="ECO:0000256" key="4">
    <source>
        <dbReference type="ARBA" id="ARBA00012707"/>
    </source>
</evidence>
<dbReference type="InterPro" id="IPR050500">
    <property type="entry name" value="Phos_Acetyltrans/Butyryltrans"/>
</dbReference>
<protein>
    <recommendedName>
        <fullName evidence="5">Phosphate acetyltransferase</fullName>
        <ecNumber evidence="4">2.3.1.8</ecNumber>
    </recommendedName>
    <alternativeName>
        <fullName evidence="8">Phosphotransacetylase</fullName>
    </alternativeName>
</protein>
<dbReference type="PANTHER" id="PTHR43356">
    <property type="entry name" value="PHOSPHATE ACETYLTRANSFERASE"/>
    <property type="match status" value="1"/>
</dbReference>
<evidence type="ECO:0000256" key="7">
    <source>
        <dbReference type="ARBA" id="ARBA00023315"/>
    </source>
</evidence>
<dbReference type="PANTHER" id="PTHR43356:SF3">
    <property type="entry name" value="PHOSPHATE ACETYLTRANSFERASE"/>
    <property type="match status" value="1"/>
</dbReference>
<evidence type="ECO:0000256" key="3">
    <source>
        <dbReference type="ARBA" id="ARBA00005656"/>
    </source>
</evidence>
<comment type="similarity">
    <text evidence="3">Belongs to the phosphate acetyltransferase and butyryltransferase family.</text>
</comment>
<reference evidence="10 11" key="1">
    <citation type="journal article" date="2012" name="J. Bacteriol.">
        <title>Genome Sequence of Nitratireductor indicus Type Strain C115.</title>
        <authorList>
            <person name="Lai Q."/>
            <person name="Li G."/>
            <person name="Yu Z."/>
            <person name="Shao Z."/>
        </authorList>
    </citation>
    <scope>NUCLEOTIDE SEQUENCE [LARGE SCALE GENOMIC DNA]</scope>
    <source>
        <strain evidence="10 11">C115</strain>
    </source>
</reference>
<evidence type="ECO:0000256" key="1">
    <source>
        <dbReference type="ARBA" id="ARBA00000705"/>
    </source>
</evidence>
<accession>K2NA69</accession>
<dbReference type="STRING" id="721133.SAMN05216176_102453"/>
<organism evidence="10 11">
    <name type="scientific">Nitratireductor indicus C115</name>
    <dbReference type="NCBI Taxonomy" id="1231190"/>
    <lineage>
        <taxon>Bacteria</taxon>
        <taxon>Pseudomonadati</taxon>
        <taxon>Pseudomonadota</taxon>
        <taxon>Alphaproteobacteria</taxon>
        <taxon>Hyphomicrobiales</taxon>
        <taxon>Phyllobacteriaceae</taxon>
        <taxon>Nitratireductor</taxon>
    </lineage>
</organism>
<dbReference type="AlphaFoldDB" id="K2NA69"/>
<keyword evidence="7" id="KW-0012">Acyltransferase</keyword>
<gene>
    <name evidence="10" type="ORF">NA8A_02235</name>
</gene>
<dbReference type="Gene3D" id="3.40.50.10950">
    <property type="match status" value="1"/>
</dbReference>